<dbReference type="GO" id="GO:0003700">
    <property type="term" value="F:DNA-binding transcription factor activity"/>
    <property type="evidence" value="ECO:0007669"/>
    <property type="project" value="TreeGrafter"/>
</dbReference>
<dbReference type="GO" id="GO:0005829">
    <property type="term" value="C:cytosol"/>
    <property type="evidence" value="ECO:0007669"/>
    <property type="project" value="TreeGrafter"/>
</dbReference>
<evidence type="ECO:0000256" key="1">
    <source>
        <dbReference type="ARBA" id="ARBA00023125"/>
    </source>
</evidence>
<dbReference type="SUPFAM" id="SSF47413">
    <property type="entry name" value="lambda repressor-like DNA-binding domains"/>
    <property type="match status" value="1"/>
</dbReference>
<dbReference type="PROSITE" id="PS50943">
    <property type="entry name" value="HTH_CROC1"/>
    <property type="match status" value="1"/>
</dbReference>
<sequence length="95" mass="10883">MLGEKLKELRESKGLLQRQVAAELDVDTAYISKMENNDKPVSKSHLEALAKVYDLPESELMPYWLGEKVLHVLENNEHSIQALNLVLKNIRNVNE</sequence>
<dbReference type="PANTHER" id="PTHR46797">
    <property type="entry name" value="HTH-TYPE TRANSCRIPTIONAL REGULATOR"/>
    <property type="match status" value="1"/>
</dbReference>
<dbReference type="Proteomes" id="UP000325105">
    <property type="component" value="Unassembled WGS sequence"/>
</dbReference>
<dbReference type="Pfam" id="PF01381">
    <property type="entry name" value="HTH_3"/>
    <property type="match status" value="1"/>
</dbReference>
<reference evidence="3 4" key="1">
    <citation type="submission" date="2019-07" db="EMBL/GenBank/DDBJ databases">
        <title>Genomic Encyclopedia of Archaeal and Bacterial Type Strains, Phase II (KMG-II): from individual species to whole genera.</title>
        <authorList>
            <person name="Goeker M."/>
        </authorList>
    </citation>
    <scope>NUCLEOTIDE SEQUENCE [LARGE SCALE GENOMIC DNA]</scope>
    <source>
        <strain evidence="3 4">DSM 18850</strain>
    </source>
</reference>
<evidence type="ECO:0000259" key="2">
    <source>
        <dbReference type="PROSITE" id="PS50943"/>
    </source>
</evidence>
<protein>
    <submittedName>
        <fullName evidence="3">Helix-turn-helix protein</fullName>
    </submittedName>
</protein>
<evidence type="ECO:0000313" key="3">
    <source>
        <dbReference type="EMBL" id="TYP91358.1"/>
    </source>
</evidence>
<dbReference type="InterPro" id="IPR001387">
    <property type="entry name" value="Cro/C1-type_HTH"/>
</dbReference>
<dbReference type="InterPro" id="IPR050807">
    <property type="entry name" value="TransReg_Diox_bact_type"/>
</dbReference>
<feature type="domain" description="HTH cro/C1-type" evidence="2">
    <location>
        <begin position="6"/>
        <end position="60"/>
    </location>
</feature>
<dbReference type="RefSeq" id="WP_148909635.1">
    <property type="nucleotide sequence ID" value="NZ_VNHX01000020.1"/>
</dbReference>
<dbReference type="InterPro" id="IPR010982">
    <property type="entry name" value="Lambda_DNA-bd_dom_sf"/>
</dbReference>
<proteinExistence type="predicted"/>
<dbReference type="Gene3D" id="1.10.260.40">
    <property type="entry name" value="lambda repressor-like DNA-binding domains"/>
    <property type="match status" value="1"/>
</dbReference>
<comment type="caution">
    <text evidence="3">The sequence shown here is derived from an EMBL/GenBank/DDBJ whole genome shotgun (WGS) entry which is preliminary data.</text>
</comment>
<dbReference type="PANTHER" id="PTHR46797:SF1">
    <property type="entry name" value="METHYLPHOSPHONATE SYNTHASE"/>
    <property type="match status" value="1"/>
</dbReference>
<dbReference type="CDD" id="cd00093">
    <property type="entry name" value="HTH_XRE"/>
    <property type="match status" value="1"/>
</dbReference>
<evidence type="ECO:0000313" key="4">
    <source>
        <dbReference type="Proteomes" id="UP000325105"/>
    </source>
</evidence>
<organism evidence="3 4">
    <name type="scientific">Sphingobacterium allocomposti</name>
    <dbReference type="NCBI Taxonomy" id="415956"/>
    <lineage>
        <taxon>Bacteria</taxon>
        <taxon>Pseudomonadati</taxon>
        <taxon>Bacteroidota</taxon>
        <taxon>Sphingobacteriia</taxon>
        <taxon>Sphingobacteriales</taxon>
        <taxon>Sphingobacteriaceae</taxon>
        <taxon>Sphingobacterium</taxon>
    </lineage>
</organism>
<keyword evidence="1" id="KW-0238">DNA-binding</keyword>
<dbReference type="OrthoDB" id="4762426at2"/>
<keyword evidence="4" id="KW-1185">Reference proteome</keyword>
<dbReference type="AlphaFoldDB" id="A0A5S5D7Q4"/>
<accession>A0A5S5D7Q4</accession>
<dbReference type="EMBL" id="VNHX01000020">
    <property type="protein sequence ID" value="TYP91358.1"/>
    <property type="molecule type" value="Genomic_DNA"/>
</dbReference>
<gene>
    <name evidence="3" type="ORF">BC792_12066</name>
</gene>
<dbReference type="SMART" id="SM00530">
    <property type="entry name" value="HTH_XRE"/>
    <property type="match status" value="1"/>
</dbReference>
<name>A0A5S5D7Q4_9SPHI</name>
<dbReference type="GO" id="GO:0003677">
    <property type="term" value="F:DNA binding"/>
    <property type="evidence" value="ECO:0007669"/>
    <property type="project" value="UniProtKB-KW"/>
</dbReference>